<sequence length="120" mass="12736">MKKVLIAVASAIVSLSLPVLAEDMPGMKMGNIPMEGMQMKQEAQQAPIAKAEGTVKAIDIQQNTVTLAHDAVPVLQWPAMTMAFSATPVQLAGLRVGDRVAFEFRAAGMNASIMSIKALQ</sequence>
<evidence type="ECO:0000313" key="3">
    <source>
        <dbReference type="Proteomes" id="UP000265560"/>
    </source>
</evidence>
<dbReference type="EMBL" id="CP032419">
    <property type="protein sequence ID" value="AYC33076.1"/>
    <property type="molecule type" value="Genomic_DNA"/>
</dbReference>
<dbReference type="AlphaFoldDB" id="A0A385Z1X4"/>
<keyword evidence="3" id="KW-1185">Reference proteome</keyword>
<name>A0A385Z1X4_9PSED</name>
<dbReference type="RefSeq" id="WP_119893695.1">
    <property type="nucleotide sequence ID" value="NZ_CP032419.1"/>
</dbReference>
<keyword evidence="1" id="KW-0732">Signal</keyword>
<dbReference type="InterPro" id="IPR021647">
    <property type="entry name" value="CusF_Ec"/>
</dbReference>
<dbReference type="Proteomes" id="UP000265560">
    <property type="component" value="Chromosome"/>
</dbReference>
<reference evidence="3" key="1">
    <citation type="submission" date="2018-09" db="EMBL/GenBank/DDBJ databases">
        <authorList>
            <person name="Zhu H."/>
        </authorList>
    </citation>
    <scope>NUCLEOTIDE SEQUENCE [LARGE SCALE GENOMIC DNA]</scope>
    <source>
        <strain evidence="3">K2W31S-8</strain>
    </source>
</reference>
<protein>
    <submittedName>
        <fullName evidence="2">Heat-shock protein HtpX</fullName>
    </submittedName>
</protein>
<feature type="chain" id="PRO_5017235176" evidence="1">
    <location>
        <begin position="22"/>
        <end position="120"/>
    </location>
</feature>
<accession>A0A385Z1X4</accession>
<evidence type="ECO:0000256" key="1">
    <source>
        <dbReference type="SAM" id="SignalP"/>
    </source>
</evidence>
<dbReference type="OrthoDB" id="5771277at2"/>
<evidence type="ECO:0000313" key="2">
    <source>
        <dbReference type="EMBL" id="AYC33076.1"/>
    </source>
</evidence>
<dbReference type="InterPro" id="IPR042230">
    <property type="entry name" value="CusF_sf"/>
</dbReference>
<organism evidence="2 3">
    <name type="scientific">Pseudomonas cavernae</name>
    <dbReference type="NCBI Taxonomy" id="2320867"/>
    <lineage>
        <taxon>Bacteria</taxon>
        <taxon>Pseudomonadati</taxon>
        <taxon>Pseudomonadota</taxon>
        <taxon>Gammaproteobacteria</taxon>
        <taxon>Pseudomonadales</taxon>
        <taxon>Pseudomonadaceae</taxon>
        <taxon>Pseudomonas</taxon>
    </lineage>
</organism>
<proteinExistence type="predicted"/>
<gene>
    <name evidence="2" type="ORF">D3880_12185</name>
</gene>
<feature type="signal peptide" evidence="1">
    <location>
        <begin position="1"/>
        <end position="21"/>
    </location>
</feature>
<dbReference type="Gene3D" id="2.40.50.320">
    <property type="entry name" value="Copper binding periplasmic protein CusF"/>
    <property type="match status" value="1"/>
</dbReference>
<dbReference type="Pfam" id="PF11604">
    <property type="entry name" value="CusF_Ec"/>
    <property type="match status" value="1"/>
</dbReference>
<dbReference type="KEGG" id="pcav:D3880_12185"/>